<evidence type="ECO:0000256" key="1">
    <source>
        <dbReference type="ARBA" id="ARBA00004141"/>
    </source>
</evidence>
<dbReference type="KEGG" id="tcn:H9L16_04850"/>
<keyword evidence="3 5" id="KW-1133">Transmembrane helix</keyword>
<accession>A0A7G9SSU0</accession>
<protein>
    <submittedName>
        <fullName evidence="7">RDD family protein</fullName>
    </submittedName>
</protein>
<keyword evidence="2 5" id="KW-0812">Transmembrane</keyword>
<dbReference type="Pfam" id="PF06271">
    <property type="entry name" value="RDD"/>
    <property type="match status" value="1"/>
</dbReference>
<evidence type="ECO:0000256" key="3">
    <source>
        <dbReference type="ARBA" id="ARBA00022989"/>
    </source>
</evidence>
<evidence type="ECO:0000313" key="7">
    <source>
        <dbReference type="EMBL" id="QNN70915.1"/>
    </source>
</evidence>
<dbReference type="Proteomes" id="UP000515804">
    <property type="component" value="Chromosome"/>
</dbReference>
<feature type="domain" description="RDD" evidence="6">
    <location>
        <begin position="10"/>
        <end position="182"/>
    </location>
</feature>
<comment type="subcellular location">
    <subcellularLocation>
        <location evidence="1">Membrane</location>
        <topology evidence="1">Multi-pass membrane protein</topology>
    </subcellularLocation>
</comment>
<proteinExistence type="predicted"/>
<feature type="transmembrane region" description="Helical" evidence="5">
    <location>
        <begin position="199"/>
        <end position="221"/>
    </location>
</feature>
<keyword evidence="4 5" id="KW-0472">Membrane</keyword>
<name>A0A7G9SSU0_9GAMM</name>
<reference evidence="7 8" key="1">
    <citation type="submission" date="2020-08" db="EMBL/GenBank/DDBJ databases">
        <title>Genome sequence of Thermomonas carbonis KCTC 42013T.</title>
        <authorList>
            <person name="Hyun D.-W."/>
            <person name="Bae J.-W."/>
        </authorList>
    </citation>
    <scope>NUCLEOTIDE SEQUENCE [LARGE SCALE GENOMIC DNA]</scope>
    <source>
        <strain evidence="7 8">KCTC 42013</strain>
    </source>
</reference>
<organism evidence="7 8">
    <name type="scientific">Thermomonas carbonis</name>
    <dbReference type="NCBI Taxonomy" id="1463158"/>
    <lineage>
        <taxon>Bacteria</taxon>
        <taxon>Pseudomonadati</taxon>
        <taxon>Pseudomonadota</taxon>
        <taxon>Gammaproteobacteria</taxon>
        <taxon>Lysobacterales</taxon>
        <taxon>Lysobacteraceae</taxon>
        <taxon>Thermomonas</taxon>
    </lineage>
</organism>
<dbReference type="AlphaFoldDB" id="A0A7G9SSU0"/>
<evidence type="ECO:0000256" key="4">
    <source>
        <dbReference type="ARBA" id="ARBA00023136"/>
    </source>
</evidence>
<sequence length="235" mass="25151">MARAPTERPLAGLMPRTVAWTLDAACLLPLVALLGSARMADAFVRARVAMDALSAALPRLLEQAIGGVPDPMTLARVWLTDPALAAASATLHSALWDLLLTPLLLYMLLACVWTVGFEASSWQATPGKRALGLTVVDRDGRRLRSGGALLRFLAAGLSWLTLNIGHALAGFKPHLALHDHASGSRVLAARDRPPMPAWAWAWLTILGVAFVIAATWGFVWMQATMQAAMQHVLGV</sequence>
<dbReference type="EMBL" id="CP060719">
    <property type="protein sequence ID" value="QNN70915.1"/>
    <property type="molecule type" value="Genomic_DNA"/>
</dbReference>
<dbReference type="RefSeq" id="WP_187553430.1">
    <property type="nucleotide sequence ID" value="NZ_BMZL01000001.1"/>
</dbReference>
<evidence type="ECO:0000256" key="5">
    <source>
        <dbReference type="SAM" id="Phobius"/>
    </source>
</evidence>
<dbReference type="GO" id="GO:0016020">
    <property type="term" value="C:membrane"/>
    <property type="evidence" value="ECO:0007669"/>
    <property type="project" value="UniProtKB-SubCell"/>
</dbReference>
<dbReference type="InterPro" id="IPR010432">
    <property type="entry name" value="RDD"/>
</dbReference>
<feature type="transmembrane region" description="Helical" evidence="5">
    <location>
        <begin position="98"/>
        <end position="119"/>
    </location>
</feature>
<keyword evidence="8" id="KW-1185">Reference proteome</keyword>
<feature type="transmembrane region" description="Helical" evidence="5">
    <location>
        <begin position="148"/>
        <end position="169"/>
    </location>
</feature>
<evidence type="ECO:0000313" key="8">
    <source>
        <dbReference type="Proteomes" id="UP000515804"/>
    </source>
</evidence>
<evidence type="ECO:0000259" key="6">
    <source>
        <dbReference type="Pfam" id="PF06271"/>
    </source>
</evidence>
<gene>
    <name evidence="7" type="ORF">H9L16_04850</name>
</gene>
<evidence type="ECO:0000256" key="2">
    <source>
        <dbReference type="ARBA" id="ARBA00022692"/>
    </source>
</evidence>